<dbReference type="SUPFAM" id="SSF46785">
    <property type="entry name" value="Winged helix' DNA-binding domain"/>
    <property type="match status" value="1"/>
</dbReference>
<dbReference type="STRING" id="1006576.DTL3_0013"/>
<dbReference type="InterPro" id="IPR036390">
    <property type="entry name" value="WH_DNA-bd_sf"/>
</dbReference>
<dbReference type="PIRSF" id="PIRSF005485">
    <property type="entry name" value="HrcA"/>
    <property type="match status" value="1"/>
</dbReference>
<dbReference type="Gene3D" id="3.30.450.40">
    <property type="match status" value="1"/>
</dbReference>
<dbReference type="HOGENOM" id="CLU_050019_1_0_0"/>
<evidence type="ECO:0000313" key="9">
    <source>
        <dbReference type="Proteomes" id="UP000032809"/>
    </source>
</evidence>
<dbReference type="Gene3D" id="1.10.10.10">
    <property type="entry name" value="Winged helix-like DNA-binding domain superfamily/Winged helix DNA-binding domain"/>
    <property type="match status" value="1"/>
</dbReference>
<dbReference type="HAMAP" id="MF_00081">
    <property type="entry name" value="HrcA"/>
    <property type="match status" value="1"/>
</dbReference>
<keyword evidence="4 5" id="KW-0804">Transcription</keyword>
<dbReference type="PATRIC" id="fig|1006576.9.peg.13"/>
<evidence type="ECO:0000259" key="7">
    <source>
        <dbReference type="Pfam" id="PF03444"/>
    </source>
</evidence>
<accession>A0A0C7NZD4</accession>
<evidence type="ECO:0000256" key="2">
    <source>
        <dbReference type="ARBA" id="ARBA00023015"/>
    </source>
</evidence>
<dbReference type="EMBL" id="LN824141">
    <property type="protein sequence ID" value="CEP77350.1"/>
    <property type="molecule type" value="Genomic_DNA"/>
</dbReference>
<dbReference type="OrthoDB" id="9783139at2"/>
<gene>
    <name evidence="5 8" type="primary">hrcA</name>
    <name evidence="8" type="ORF">DTL3_0013</name>
</gene>
<dbReference type="Pfam" id="PF01628">
    <property type="entry name" value="HrcA"/>
    <property type="match status" value="1"/>
</dbReference>
<proteinExistence type="inferred from homology"/>
<evidence type="ECO:0000313" key="8">
    <source>
        <dbReference type="EMBL" id="CEP77350.1"/>
    </source>
</evidence>
<sequence>MNIRLQERQKEILKSIVEIYIKTNKPVSSEDVLNNSNIKASSATIRNDMQKLQKLGYIYQQHSSGGRIPLDPALKIYFEMIKEAYDVKVNHIELPKKYKFYDLNLLFQNLALLISQVLEGLVIFEYPNPKYVYITRVTVTPLTEENSVITILTNLGLAISRTVEIYGLPVSEELEKILNNALVGKSFEKIFSFLSTKQIEIEDLRITNFVEILEHLTDEFKRVRYISVGLEKIISKSQPDLDTIVTLAILVENDKIKEEFFTRLDFSPDIKVFFGKDINSKTLKNLAFFTTTYILNTNILGKVLFITEKYCNYEKIYLILKEYTSRLSEIISKNF</sequence>
<keyword evidence="3 5" id="KW-0346">Stress response</keyword>
<dbReference type="Proteomes" id="UP000032809">
    <property type="component" value="Chromosome I"/>
</dbReference>
<dbReference type="RefSeq" id="WP_045086990.1">
    <property type="nucleotide sequence ID" value="NZ_LN824141.1"/>
</dbReference>
<dbReference type="InterPro" id="IPR002571">
    <property type="entry name" value="HrcA"/>
</dbReference>
<dbReference type="InterPro" id="IPR023120">
    <property type="entry name" value="WHTH_transcript_rep_HrcA_IDD"/>
</dbReference>
<dbReference type="InterPro" id="IPR029016">
    <property type="entry name" value="GAF-like_dom_sf"/>
</dbReference>
<dbReference type="Pfam" id="PF03444">
    <property type="entry name" value="WHD_HrcA"/>
    <property type="match status" value="1"/>
</dbReference>
<protein>
    <recommendedName>
        <fullName evidence="5">Heat-inducible transcription repressor HrcA</fullName>
    </recommendedName>
</protein>
<comment type="function">
    <text evidence="5">Negative regulator of class I heat shock genes (grpE-dnaK-dnaJ and groELS operons). Prevents heat-shock induction of these operons.</text>
</comment>
<feature type="domain" description="Heat-inducible transcription repressor HrcA C-terminal" evidence="6">
    <location>
        <begin position="106"/>
        <end position="316"/>
    </location>
</feature>
<dbReference type="Gene3D" id="3.30.390.60">
    <property type="entry name" value="Heat-inducible transcription repressor hrca homolog, domain 3"/>
    <property type="match status" value="1"/>
</dbReference>
<reference evidence="9" key="1">
    <citation type="submission" date="2014-11" db="EMBL/GenBank/DDBJ databases">
        <authorList>
            <person name="Wibberg D."/>
        </authorList>
    </citation>
    <scope>NUCLEOTIDE SEQUENCE [LARGE SCALE GENOMIC DNA]</scope>
    <source>
        <strain evidence="9">L3</strain>
    </source>
</reference>
<evidence type="ECO:0000256" key="5">
    <source>
        <dbReference type="HAMAP-Rule" id="MF_00081"/>
    </source>
</evidence>
<dbReference type="InterPro" id="IPR021153">
    <property type="entry name" value="HrcA_C"/>
</dbReference>
<dbReference type="InterPro" id="IPR005104">
    <property type="entry name" value="WHTH_HrcA_DNA-bd"/>
</dbReference>
<evidence type="ECO:0000259" key="6">
    <source>
        <dbReference type="Pfam" id="PF01628"/>
    </source>
</evidence>
<dbReference type="PANTHER" id="PTHR34824:SF1">
    <property type="entry name" value="HEAT-INDUCIBLE TRANSCRIPTION REPRESSOR HRCA"/>
    <property type="match status" value="1"/>
</dbReference>
<dbReference type="SUPFAM" id="SSF55781">
    <property type="entry name" value="GAF domain-like"/>
    <property type="match status" value="1"/>
</dbReference>
<dbReference type="KEGG" id="dtn:DTL3_0013"/>
<evidence type="ECO:0000256" key="1">
    <source>
        <dbReference type="ARBA" id="ARBA00022491"/>
    </source>
</evidence>
<dbReference type="GO" id="GO:0045892">
    <property type="term" value="P:negative regulation of DNA-templated transcription"/>
    <property type="evidence" value="ECO:0007669"/>
    <property type="project" value="UniProtKB-UniRule"/>
</dbReference>
<organism evidence="8 9">
    <name type="scientific">Defluviitoga tunisiensis</name>
    <dbReference type="NCBI Taxonomy" id="1006576"/>
    <lineage>
        <taxon>Bacteria</taxon>
        <taxon>Thermotogati</taxon>
        <taxon>Thermotogota</taxon>
        <taxon>Thermotogae</taxon>
        <taxon>Petrotogales</taxon>
        <taxon>Petrotogaceae</taxon>
        <taxon>Defluviitoga</taxon>
    </lineage>
</organism>
<feature type="domain" description="Winged helix-turn-helix transcription repressor HrcA DNA-binding" evidence="7">
    <location>
        <begin position="5"/>
        <end position="69"/>
    </location>
</feature>
<keyword evidence="9" id="KW-1185">Reference proteome</keyword>
<dbReference type="GO" id="GO:0003677">
    <property type="term" value="F:DNA binding"/>
    <property type="evidence" value="ECO:0007669"/>
    <property type="project" value="InterPro"/>
</dbReference>
<comment type="similarity">
    <text evidence="5">Belongs to the HrcA family.</text>
</comment>
<dbReference type="PANTHER" id="PTHR34824">
    <property type="entry name" value="HEAT-INDUCIBLE TRANSCRIPTION REPRESSOR HRCA"/>
    <property type="match status" value="1"/>
</dbReference>
<keyword evidence="2 5" id="KW-0805">Transcription regulation</keyword>
<keyword evidence="1 5" id="KW-0678">Repressor</keyword>
<evidence type="ECO:0000256" key="4">
    <source>
        <dbReference type="ARBA" id="ARBA00023163"/>
    </source>
</evidence>
<evidence type="ECO:0000256" key="3">
    <source>
        <dbReference type="ARBA" id="ARBA00023016"/>
    </source>
</evidence>
<dbReference type="InterPro" id="IPR036388">
    <property type="entry name" value="WH-like_DNA-bd_sf"/>
</dbReference>
<name>A0A0C7NZD4_DEFTU</name>
<dbReference type="AlphaFoldDB" id="A0A0C7NZD4"/>